<evidence type="ECO:0000313" key="2">
    <source>
        <dbReference type="EMBL" id="NEK92898.1"/>
    </source>
</evidence>
<proteinExistence type="predicted"/>
<keyword evidence="1" id="KW-0812">Transmembrane</keyword>
<keyword evidence="4" id="KW-1185">Reference proteome</keyword>
<evidence type="ECO:0000313" key="4">
    <source>
        <dbReference type="Proteomes" id="UP000468828"/>
    </source>
</evidence>
<keyword evidence="1" id="KW-1133">Transmembrane helix</keyword>
<protein>
    <recommendedName>
        <fullName evidence="6">Camelysin metallo-endopeptidase</fullName>
    </recommendedName>
</protein>
<evidence type="ECO:0000313" key="5">
    <source>
        <dbReference type="Proteomes" id="UP000471152"/>
    </source>
</evidence>
<dbReference type="Proteomes" id="UP000468828">
    <property type="component" value="Unassembled WGS sequence"/>
</dbReference>
<sequence>MTTTARTRTRRVIGSLGVLGAAAAVAGLGTFGSFTDSTTPLAATVSSGVVSIDLADAGGSAYPLDVAGFLPGDRMTRVVDLRNDGTAPMASVSLSAVPLQSSVLDTDTANGLQLTVRSCDVVWSTALVGGAPVYTCSGTERTLAAGPVAGSRVLATPASLAVGGVDHLAVSVALPEGAGNAFQGARSRMAFTFTGTQATGTTR</sequence>
<evidence type="ECO:0000256" key="1">
    <source>
        <dbReference type="SAM" id="Phobius"/>
    </source>
</evidence>
<dbReference type="EMBL" id="JAAGWB010000005">
    <property type="protein sequence ID" value="NEN49665.1"/>
    <property type="molecule type" value="Genomic_DNA"/>
</dbReference>
<keyword evidence="1" id="KW-0472">Membrane</keyword>
<evidence type="ECO:0000313" key="3">
    <source>
        <dbReference type="EMBL" id="NEN49665.1"/>
    </source>
</evidence>
<feature type="transmembrane region" description="Helical" evidence="1">
    <location>
        <begin position="12"/>
        <end position="34"/>
    </location>
</feature>
<comment type="caution">
    <text evidence="2">The sequence shown here is derived from an EMBL/GenBank/DDBJ whole genome shotgun (WGS) entry which is preliminary data.</text>
</comment>
<reference evidence="2 4" key="1">
    <citation type="submission" date="2020-01" db="EMBL/GenBank/DDBJ databases">
        <title>the WGS Modestobacter muralis CPCC 204518.</title>
        <authorList>
            <person name="Jiang Z."/>
        </authorList>
    </citation>
    <scope>NUCLEOTIDE SEQUENCE [LARGE SCALE GENOMIC DNA]</scope>
    <source>
        <strain evidence="2 4">DSM 100205</strain>
    </source>
</reference>
<dbReference type="Proteomes" id="UP000471152">
    <property type="component" value="Unassembled WGS sequence"/>
</dbReference>
<dbReference type="AlphaFoldDB" id="A0A6P0EUD8"/>
<reference evidence="3 5" key="2">
    <citation type="submission" date="2020-02" db="EMBL/GenBank/DDBJ databases">
        <title>The WGS of Modestobacter muralis DSM 100205.</title>
        <authorList>
            <person name="Jiang Z."/>
        </authorList>
    </citation>
    <scope>NUCLEOTIDE SEQUENCE [LARGE SCALE GENOMIC DNA]</scope>
    <source>
        <strain evidence="3 5">DSM 100205</strain>
    </source>
</reference>
<evidence type="ECO:0008006" key="6">
    <source>
        <dbReference type="Google" id="ProtNLM"/>
    </source>
</evidence>
<dbReference type="Pfam" id="PF12389">
    <property type="entry name" value="Peptidase_M73"/>
    <property type="match status" value="1"/>
</dbReference>
<gene>
    <name evidence="3" type="ORF">G3R41_01745</name>
    <name evidence="2" type="ORF">GCU67_01745</name>
</gene>
<dbReference type="InterPro" id="IPR022121">
    <property type="entry name" value="Peptidase_M73_camelysin"/>
</dbReference>
<dbReference type="EMBL" id="JAAGWH010000005">
    <property type="protein sequence ID" value="NEK92898.1"/>
    <property type="molecule type" value="Genomic_DNA"/>
</dbReference>
<organism evidence="2 4">
    <name type="scientific">Modestobacter muralis</name>
    <dbReference type="NCBI Taxonomy" id="1608614"/>
    <lineage>
        <taxon>Bacteria</taxon>
        <taxon>Bacillati</taxon>
        <taxon>Actinomycetota</taxon>
        <taxon>Actinomycetes</taxon>
        <taxon>Geodermatophilales</taxon>
        <taxon>Geodermatophilaceae</taxon>
        <taxon>Modestobacter</taxon>
    </lineage>
</organism>
<accession>A0A6P0EUD8</accession>
<name>A0A6P0EUD8_9ACTN</name>
<dbReference type="RefSeq" id="WP_163609363.1">
    <property type="nucleotide sequence ID" value="NZ_JAAGWB010000005.1"/>
</dbReference>